<feature type="transmembrane region" description="Helical" evidence="1">
    <location>
        <begin position="7"/>
        <end position="28"/>
    </location>
</feature>
<gene>
    <name evidence="2" type="ORF">J2S17_005101</name>
</gene>
<reference evidence="2 3" key="1">
    <citation type="submission" date="2023-07" db="EMBL/GenBank/DDBJ databases">
        <title>Genomic Encyclopedia of Type Strains, Phase IV (KMG-IV): sequencing the most valuable type-strain genomes for metagenomic binning, comparative biology and taxonomic classification.</title>
        <authorList>
            <person name="Goeker M."/>
        </authorList>
    </citation>
    <scope>NUCLEOTIDE SEQUENCE [LARGE SCALE GENOMIC DNA]</scope>
    <source>
        <strain evidence="2 3">DSM 23494</strain>
    </source>
</reference>
<name>A0ABU0AQ69_9BACI</name>
<keyword evidence="1" id="KW-0812">Transmembrane</keyword>
<feature type="transmembrane region" description="Helical" evidence="1">
    <location>
        <begin position="34"/>
        <end position="52"/>
    </location>
</feature>
<protein>
    <submittedName>
        <fullName evidence="2">ABC-type multidrug transport system fused ATPase/permease subunit</fullName>
    </submittedName>
</protein>
<keyword evidence="1" id="KW-1133">Transmembrane helix</keyword>
<feature type="transmembrane region" description="Helical" evidence="1">
    <location>
        <begin position="89"/>
        <end position="110"/>
    </location>
</feature>
<keyword evidence="1" id="KW-0472">Membrane</keyword>
<feature type="transmembrane region" description="Helical" evidence="1">
    <location>
        <begin position="59"/>
        <end position="77"/>
    </location>
</feature>
<evidence type="ECO:0000256" key="1">
    <source>
        <dbReference type="SAM" id="Phobius"/>
    </source>
</evidence>
<comment type="caution">
    <text evidence="2">The sequence shown here is derived from an EMBL/GenBank/DDBJ whole genome shotgun (WGS) entry which is preliminary data.</text>
</comment>
<keyword evidence="3" id="KW-1185">Reference proteome</keyword>
<evidence type="ECO:0000313" key="2">
    <source>
        <dbReference type="EMBL" id="MDQ0273180.1"/>
    </source>
</evidence>
<dbReference type="Proteomes" id="UP001238088">
    <property type="component" value="Unassembled WGS sequence"/>
</dbReference>
<accession>A0ABU0AQ69</accession>
<evidence type="ECO:0000313" key="3">
    <source>
        <dbReference type="Proteomes" id="UP001238088"/>
    </source>
</evidence>
<organism evidence="2 3">
    <name type="scientific">Cytobacillus purgationiresistens</name>
    <dbReference type="NCBI Taxonomy" id="863449"/>
    <lineage>
        <taxon>Bacteria</taxon>
        <taxon>Bacillati</taxon>
        <taxon>Bacillota</taxon>
        <taxon>Bacilli</taxon>
        <taxon>Bacillales</taxon>
        <taxon>Bacillaceae</taxon>
        <taxon>Cytobacillus</taxon>
    </lineage>
</organism>
<dbReference type="RefSeq" id="WP_307478949.1">
    <property type="nucleotide sequence ID" value="NZ_JAUSUB010000034.1"/>
</dbReference>
<dbReference type="EMBL" id="JAUSUB010000034">
    <property type="protein sequence ID" value="MDQ0273180.1"/>
    <property type="molecule type" value="Genomic_DNA"/>
</dbReference>
<proteinExistence type="predicted"/>
<sequence>MQSKKINIAISLLLFIFGNAGLFIFVPLEHLKNYIILHLLMISVGVIIILFFQTGISFVIILMITLLYGAALSLIAYNKNIFQYEQFELMILYSAYILSIIPFWLIRNVFLQLATEMERRLMEIEQLKKYSSPNQKMLTYPAFMDRAQMIMTGLKRRNEQGYLLKIQLKEKTMTDKAFHEVLQKAVEYTIRDEFDFYMGMDNGALLVFLQNTEATGVDIVQNRLNNHLKKHINLITSPIDYKSVKIDDLPTAMKKVFSVEIGGCNH</sequence>